<sequence>MLSDGCIKFDGGSVNFEVTHKMLFNYLAHLNDPVKDTRHFEHASTYMGEVITDELKEICRAEREFGDLSVSEQEATEVSELETTEVTGNGTPVHDHPGTGEEEHERELPPCHTPALSDSVAPPVHQRN</sequence>
<proteinExistence type="predicted"/>
<reference evidence="1" key="1">
    <citation type="submission" date="2023-04" db="EMBL/GenBank/DDBJ databases">
        <title>A chromosome-level genome assembly of the parasitoid wasp Eretmocerus hayati.</title>
        <authorList>
            <person name="Zhong Y."/>
            <person name="Liu S."/>
            <person name="Liu Y."/>
        </authorList>
    </citation>
    <scope>NUCLEOTIDE SEQUENCE</scope>
    <source>
        <strain evidence="1">ZJU_SS_LIU_2023</strain>
    </source>
</reference>
<name>A0ACC2P8I5_9HYME</name>
<evidence type="ECO:0000313" key="2">
    <source>
        <dbReference type="Proteomes" id="UP001239111"/>
    </source>
</evidence>
<dbReference type="EMBL" id="CM056742">
    <property type="protein sequence ID" value="KAJ8678090.1"/>
    <property type="molecule type" value="Genomic_DNA"/>
</dbReference>
<accession>A0ACC2P8I5</accession>
<protein>
    <submittedName>
        <fullName evidence="1">Uncharacterized protein</fullName>
    </submittedName>
</protein>
<comment type="caution">
    <text evidence="1">The sequence shown here is derived from an EMBL/GenBank/DDBJ whole genome shotgun (WGS) entry which is preliminary data.</text>
</comment>
<dbReference type="Proteomes" id="UP001239111">
    <property type="component" value="Chromosome 2"/>
</dbReference>
<organism evidence="1 2">
    <name type="scientific">Eretmocerus hayati</name>
    <dbReference type="NCBI Taxonomy" id="131215"/>
    <lineage>
        <taxon>Eukaryota</taxon>
        <taxon>Metazoa</taxon>
        <taxon>Ecdysozoa</taxon>
        <taxon>Arthropoda</taxon>
        <taxon>Hexapoda</taxon>
        <taxon>Insecta</taxon>
        <taxon>Pterygota</taxon>
        <taxon>Neoptera</taxon>
        <taxon>Endopterygota</taxon>
        <taxon>Hymenoptera</taxon>
        <taxon>Apocrita</taxon>
        <taxon>Proctotrupomorpha</taxon>
        <taxon>Chalcidoidea</taxon>
        <taxon>Aphelinidae</taxon>
        <taxon>Aphelininae</taxon>
        <taxon>Eretmocerus</taxon>
    </lineage>
</organism>
<gene>
    <name evidence="1" type="ORF">QAD02_013877</name>
</gene>
<evidence type="ECO:0000313" key="1">
    <source>
        <dbReference type="EMBL" id="KAJ8678090.1"/>
    </source>
</evidence>
<keyword evidence="2" id="KW-1185">Reference proteome</keyword>